<dbReference type="InterPro" id="IPR017871">
    <property type="entry name" value="ABC_transporter-like_CS"/>
</dbReference>
<dbReference type="SUPFAM" id="SSF52540">
    <property type="entry name" value="P-loop containing nucleoside triphosphate hydrolases"/>
    <property type="match status" value="1"/>
</dbReference>
<evidence type="ECO:0000313" key="11">
    <source>
        <dbReference type="EMBL" id="CDJ37936.1"/>
    </source>
</evidence>
<evidence type="ECO:0000256" key="6">
    <source>
        <dbReference type="ARBA" id="ARBA00022989"/>
    </source>
</evidence>
<feature type="transmembrane region" description="Helical" evidence="9">
    <location>
        <begin position="572"/>
        <end position="595"/>
    </location>
</feature>
<accession>U6KMA5</accession>
<protein>
    <submittedName>
        <fullName evidence="11">ABC transporter, putative</fullName>
    </submittedName>
</protein>
<name>U6KMA5_EIMTE</name>
<dbReference type="PANTHER" id="PTHR48041">
    <property type="entry name" value="ABC TRANSPORTER G FAMILY MEMBER 28"/>
    <property type="match status" value="1"/>
</dbReference>
<dbReference type="GO" id="GO:0005524">
    <property type="term" value="F:ATP binding"/>
    <property type="evidence" value="ECO:0007669"/>
    <property type="project" value="UniProtKB-KW"/>
</dbReference>
<evidence type="ECO:0000256" key="8">
    <source>
        <dbReference type="SAM" id="MobiDB-lite"/>
    </source>
</evidence>
<comment type="subcellular location">
    <subcellularLocation>
        <location evidence="1">Membrane</location>
        <topology evidence="1">Multi-pass membrane protein</topology>
    </subcellularLocation>
</comment>
<dbReference type="OMA" id="SETWVLM"/>
<feature type="transmembrane region" description="Helical" evidence="9">
    <location>
        <begin position="651"/>
        <end position="676"/>
    </location>
</feature>
<keyword evidence="3 9" id="KW-0812">Transmembrane</keyword>
<dbReference type="InterPro" id="IPR003593">
    <property type="entry name" value="AAA+_ATPase"/>
</dbReference>
<dbReference type="Pfam" id="PF01061">
    <property type="entry name" value="ABC2_membrane"/>
    <property type="match status" value="1"/>
</dbReference>
<reference evidence="11" key="2">
    <citation type="submission" date="2013-10" db="EMBL/GenBank/DDBJ databases">
        <authorList>
            <person name="Aslett M."/>
        </authorList>
    </citation>
    <scope>NUCLEOTIDE SEQUENCE [LARGE SCALE GENOMIC DNA]</scope>
    <source>
        <strain evidence="11">Houghton</strain>
    </source>
</reference>
<keyword evidence="7 9" id="KW-0472">Membrane</keyword>
<reference evidence="11" key="1">
    <citation type="submission" date="2013-10" db="EMBL/GenBank/DDBJ databases">
        <title>Genomic analysis of the causative agents of coccidiosis in chickens.</title>
        <authorList>
            <person name="Reid A.J."/>
            <person name="Blake D."/>
            <person name="Billington K."/>
            <person name="Browne H."/>
            <person name="Dunn M."/>
            <person name="Hung S."/>
            <person name="Kawahara F."/>
            <person name="Miranda-Saavedra D."/>
            <person name="Mourier T."/>
            <person name="Nagra H."/>
            <person name="Otto T.D."/>
            <person name="Rawlings N."/>
            <person name="Sanchez A."/>
            <person name="Sanders M."/>
            <person name="Subramaniam C."/>
            <person name="Tay Y."/>
            <person name="Dear P."/>
            <person name="Doerig C."/>
            <person name="Gruber A."/>
            <person name="Parkinson J."/>
            <person name="Shirley M."/>
            <person name="Wan K.L."/>
            <person name="Berriman M."/>
            <person name="Tomley F."/>
            <person name="Pain A."/>
        </authorList>
    </citation>
    <scope>NUCLEOTIDE SEQUENCE [LARGE SCALE GENOMIC DNA]</scope>
    <source>
        <strain evidence="11">Houghton</strain>
    </source>
</reference>
<feature type="compositionally biased region" description="Polar residues" evidence="8">
    <location>
        <begin position="411"/>
        <end position="421"/>
    </location>
</feature>
<evidence type="ECO:0000256" key="9">
    <source>
        <dbReference type="SAM" id="Phobius"/>
    </source>
</evidence>
<dbReference type="InterPro" id="IPR043926">
    <property type="entry name" value="ABCG_dom"/>
</dbReference>
<sequence length="825" mass="90644">MKAEAEVNTTSAMELSREGLLGAPQGAPDAGLPSTGPRMGGPHLRRPHPTEGKAWSSPAAVAPVTLIAKNFCYAIRTRRDLSGSLRSLCCSSLCCSSSSSSSKSAPLQLEEGELSGPHGGLSTAQSSGRQCSSNSSSSSSSNTGLNVILKDINLCVRPGSMLVIMGPSGSGKTTLLNALAGRSKASSRVLISGTLVYRGAPAGSPLSSFSTYIMQKDILPSYVTVWEYLSYFAALKLPGVSRQEREQRMKEVLQSMNLYHCRDTRIGGSERKGLSGGEMKRVALAVELLNNPSLIFLDEPTSGLDAALAFDTMRLLLRLARTGGRTVVCTVHQPRSQLFAMFDELMLLHRGQIVFQGPATQCSSYFARLGLRCPPRFNPADFLLDLLTVRSEPQEEQQQSTGGPVGEQLLTLPSCSSQHPKQQQEQQQHAAQQQQQQRREAEMEEELAEGGIMGPLEHRPLGREESAAHILMEAADTEEAQGPQLSHFESHMVRVTVTQEEVDRLPAFYQASPLCAAVAARIDQELQQPKDKQVYKGLQQRLQAHRAFLSRWVTEFLVIMRMTAVNFVRNPLVTIVQLLLNTLLGFIVGAIFWKVPESGPLEIAARNMLGCIFFLATHIVFAPLDCLSLFAEDRELFNRDTANGTYTPFAYFMAKSLASMPFQHLPLTAVLVISYWMSGMSADFVRFVLYLVIAQLSIFASTSFLFFAASISPRLSVAQSFSPVVLVVILLVCGFYIREQDIPSWIRWLKYISFIHYPYLCFTANEFNNNPTWEGLPPEFLSVSGGLSDTRLGPNLAILAAIAFVLRAMAFIGLKYCNRRIGLEC</sequence>
<evidence type="ECO:0000256" key="5">
    <source>
        <dbReference type="ARBA" id="ARBA00022840"/>
    </source>
</evidence>
<feature type="region of interest" description="Disordered" evidence="8">
    <location>
        <begin position="391"/>
        <end position="459"/>
    </location>
</feature>
<dbReference type="RefSeq" id="XP_013228774.1">
    <property type="nucleotide sequence ID" value="XM_013373320.1"/>
</dbReference>
<feature type="region of interest" description="Disordered" evidence="8">
    <location>
        <begin position="21"/>
        <end position="57"/>
    </location>
</feature>
<dbReference type="Pfam" id="PF00005">
    <property type="entry name" value="ABC_tran"/>
    <property type="match status" value="1"/>
</dbReference>
<evidence type="ECO:0000256" key="4">
    <source>
        <dbReference type="ARBA" id="ARBA00022741"/>
    </source>
</evidence>
<dbReference type="VEuPathDB" id="ToxoDB:ETH_00021765"/>
<organism evidence="11 12">
    <name type="scientific">Eimeria tenella</name>
    <name type="common">Coccidian parasite</name>
    <dbReference type="NCBI Taxonomy" id="5802"/>
    <lineage>
        <taxon>Eukaryota</taxon>
        <taxon>Sar</taxon>
        <taxon>Alveolata</taxon>
        <taxon>Apicomplexa</taxon>
        <taxon>Conoidasida</taxon>
        <taxon>Coccidia</taxon>
        <taxon>Eucoccidiorida</taxon>
        <taxon>Eimeriorina</taxon>
        <taxon>Eimeriidae</taxon>
        <taxon>Eimeria</taxon>
    </lineage>
</organism>
<dbReference type="GO" id="GO:0140359">
    <property type="term" value="F:ABC-type transporter activity"/>
    <property type="evidence" value="ECO:0007669"/>
    <property type="project" value="InterPro"/>
</dbReference>
<keyword evidence="6 9" id="KW-1133">Transmembrane helix</keyword>
<keyword evidence="5" id="KW-0067">ATP-binding</keyword>
<feature type="domain" description="ABC transporter" evidence="10">
    <location>
        <begin position="133"/>
        <end position="375"/>
    </location>
</feature>
<feature type="compositionally biased region" description="Low complexity" evidence="8">
    <location>
        <begin position="423"/>
        <end position="436"/>
    </location>
</feature>
<dbReference type="EMBL" id="HG673795">
    <property type="protein sequence ID" value="CDJ37936.1"/>
    <property type="molecule type" value="Genomic_DNA"/>
</dbReference>
<feature type="transmembrane region" description="Helical" evidence="9">
    <location>
        <begin position="688"/>
        <end position="711"/>
    </location>
</feature>
<dbReference type="VEuPathDB" id="ToxoDB:ETH2_0737200"/>
<evidence type="ECO:0000256" key="1">
    <source>
        <dbReference type="ARBA" id="ARBA00004141"/>
    </source>
</evidence>
<keyword evidence="2" id="KW-0813">Transport</keyword>
<evidence type="ECO:0000313" key="12">
    <source>
        <dbReference type="Proteomes" id="UP000030747"/>
    </source>
</evidence>
<gene>
    <name evidence="11" type="ORF">ETH_00021765</name>
</gene>
<evidence type="ECO:0000256" key="3">
    <source>
        <dbReference type="ARBA" id="ARBA00022692"/>
    </source>
</evidence>
<dbReference type="SMART" id="SM00382">
    <property type="entry name" value="AAA"/>
    <property type="match status" value="1"/>
</dbReference>
<dbReference type="Pfam" id="PF19055">
    <property type="entry name" value="ABC2_membrane_7"/>
    <property type="match status" value="1"/>
</dbReference>
<dbReference type="OrthoDB" id="184675at2759"/>
<proteinExistence type="predicted"/>
<dbReference type="InterPro" id="IPR050352">
    <property type="entry name" value="ABCG_transporters"/>
</dbReference>
<dbReference type="Gene3D" id="3.40.50.300">
    <property type="entry name" value="P-loop containing nucleotide triphosphate hydrolases"/>
    <property type="match status" value="1"/>
</dbReference>
<dbReference type="GeneID" id="25253468"/>
<feature type="region of interest" description="Disordered" evidence="8">
    <location>
        <begin position="95"/>
        <end position="142"/>
    </location>
</feature>
<dbReference type="InterPro" id="IPR013525">
    <property type="entry name" value="ABC2_TM"/>
</dbReference>
<feature type="transmembrane region" description="Helical" evidence="9">
    <location>
        <begin position="607"/>
        <end position="631"/>
    </location>
</feature>
<keyword evidence="12" id="KW-1185">Reference proteome</keyword>
<dbReference type="InterPro" id="IPR027417">
    <property type="entry name" value="P-loop_NTPase"/>
</dbReference>
<evidence type="ECO:0000256" key="2">
    <source>
        <dbReference type="ARBA" id="ARBA00022448"/>
    </source>
</evidence>
<feature type="compositionally biased region" description="Low complexity" evidence="8">
    <location>
        <begin position="95"/>
        <end position="104"/>
    </location>
</feature>
<feature type="transmembrane region" description="Helical" evidence="9">
    <location>
        <begin position="717"/>
        <end position="737"/>
    </location>
</feature>
<dbReference type="Proteomes" id="UP000030747">
    <property type="component" value="Unassembled WGS sequence"/>
</dbReference>
<dbReference type="AlphaFoldDB" id="U6KMA5"/>
<keyword evidence="4" id="KW-0547">Nucleotide-binding</keyword>
<feature type="compositionally biased region" description="Low complexity" evidence="8">
    <location>
        <begin position="132"/>
        <end position="142"/>
    </location>
</feature>
<evidence type="ECO:0000256" key="7">
    <source>
        <dbReference type="ARBA" id="ARBA00023136"/>
    </source>
</evidence>
<evidence type="ECO:0000259" key="10">
    <source>
        <dbReference type="PROSITE" id="PS50893"/>
    </source>
</evidence>
<dbReference type="PROSITE" id="PS00211">
    <property type="entry name" value="ABC_TRANSPORTER_1"/>
    <property type="match status" value="1"/>
</dbReference>
<feature type="transmembrane region" description="Helical" evidence="9">
    <location>
        <begin position="796"/>
        <end position="814"/>
    </location>
</feature>
<dbReference type="PANTHER" id="PTHR48041:SF139">
    <property type="entry name" value="PROTEIN SCARLET"/>
    <property type="match status" value="1"/>
</dbReference>
<dbReference type="GO" id="GO:0016887">
    <property type="term" value="F:ATP hydrolysis activity"/>
    <property type="evidence" value="ECO:0007669"/>
    <property type="project" value="InterPro"/>
</dbReference>
<dbReference type="InterPro" id="IPR003439">
    <property type="entry name" value="ABC_transporter-like_ATP-bd"/>
</dbReference>
<dbReference type="PROSITE" id="PS50893">
    <property type="entry name" value="ABC_TRANSPORTER_2"/>
    <property type="match status" value="1"/>
</dbReference>
<dbReference type="GO" id="GO:0005886">
    <property type="term" value="C:plasma membrane"/>
    <property type="evidence" value="ECO:0007669"/>
    <property type="project" value="TreeGrafter"/>
</dbReference>
<feature type="compositionally biased region" description="Polar residues" evidence="8">
    <location>
        <begin position="122"/>
        <end position="131"/>
    </location>
</feature>